<feature type="region of interest" description="Disordered" evidence="2">
    <location>
        <begin position="644"/>
        <end position="753"/>
    </location>
</feature>
<evidence type="ECO:0000259" key="4">
    <source>
        <dbReference type="Pfam" id="PF10145"/>
    </source>
</evidence>
<keyword evidence="1" id="KW-1188">Viral release from host cell</keyword>
<name>A0ABW4YR17_9HYPH</name>
<keyword evidence="3" id="KW-0472">Membrane</keyword>
<dbReference type="RefSeq" id="WP_378295548.1">
    <property type="nucleotide sequence ID" value="NZ_JBHUHD010000001.1"/>
</dbReference>
<feature type="domain" description="Phage tail tape measure protein" evidence="4">
    <location>
        <begin position="104"/>
        <end position="306"/>
    </location>
</feature>
<feature type="compositionally biased region" description="Low complexity" evidence="2">
    <location>
        <begin position="644"/>
        <end position="657"/>
    </location>
</feature>
<keyword evidence="6" id="KW-1185">Reference proteome</keyword>
<dbReference type="NCBIfam" id="TIGR01760">
    <property type="entry name" value="tape_meas_TP901"/>
    <property type="match status" value="1"/>
</dbReference>
<dbReference type="Pfam" id="PF10145">
    <property type="entry name" value="PhageMin_Tail"/>
    <property type="match status" value="1"/>
</dbReference>
<evidence type="ECO:0000256" key="3">
    <source>
        <dbReference type="SAM" id="Phobius"/>
    </source>
</evidence>
<dbReference type="EMBL" id="JBHUHD010000001">
    <property type="protein sequence ID" value="MFD2138775.1"/>
    <property type="molecule type" value="Genomic_DNA"/>
</dbReference>
<reference evidence="6" key="1">
    <citation type="journal article" date="2019" name="Int. J. Syst. Evol. Microbiol.">
        <title>The Global Catalogue of Microorganisms (GCM) 10K type strain sequencing project: providing services to taxonomists for standard genome sequencing and annotation.</title>
        <authorList>
            <consortium name="The Broad Institute Genomics Platform"/>
            <consortium name="The Broad Institute Genome Sequencing Center for Infectious Disease"/>
            <person name="Wu L."/>
            <person name="Ma J."/>
        </authorList>
    </citation>
    <scope>NUCLEOTIDE SEQUENCE [LARGE SCALE GENOMIC DNA]</scope>
    <source>
        <strain evidence="6">CCM 7435</strain>
    </source>
</reference>
<dbReference type="Proteomes" id="UP001597299">
    <property type="component" value="Unassembled WGS sequence"/>
</dbReference>
<keyword evidence="3" id="KW-0812">Transmembrane</keyword>
<gene>
    <name evidence="5" type="ORF">ACFSNC_00035</name>
</gene>
<evidence type="ECO:0000313" key="5">
    <source>
        <dbReference type="EMBL" id="MFD2138775.1"/>
    </source>
</evidence>
<feature type="transmembrane region" description="Helical" evidence="3">
    <location>
        <begin position="445"/>
        <end position="463"/>
    </location>
</feature>
<keyword evidence="3" id="KW-1133">Transmembrane helix</keyword>
<protein>
    <submittedName>
        <fullName evidence="5">Phage tail tape measure protein</fullName>
    </submittedName>
</protein>
<evidence type="ECO:0000256" key="2">
    <source>
        <dbReference type="SAM" id="MobiDB-lite"/>
    </source>
</evidence>
<feature type="compositionally biased region" description="Basic and acidic residues" evidence="2">
    <location>
        <begin position="728"/>
        <end position="744"/>
    </location>
</feature>
<comment type="caution">
    <text evidence="5">The sequence shown here is derived from an EMBL/GenBank/DDBJ whole genome shotgun (WGS) entry which is preliminary data.</text>
</comment>
<proteinExistence type="predicted"/>
<feature type="transmembrane region" description="Helical" evidence="3">
    <location>
        <begin position="517"/>
        <end position="537"/>
    </location>
</feature>
<dbReference type="PANTHER" id="PTHR37813">
    <property type="entry name" value="FELS-2 PROPHAGE PROTEIN"/>
    <property type="match status" value="1"/>
</dbReference>
<evidence type="ECO:0000313" key="6">
    <source>
        <dbReference type="Proteomes" id="UP001597299"/>
    </source>
</evidence>
<feature type="transmembrane region" description="Helical" evidence="3">
    <location>
        <begin position="418"/>
        <end position="439"/>
    </location>
</feature>
<feature type="transmembrane region" description="Helical" evidence="3">
    <location>
        <begin position="475"/>
        <end position="497"/>
    </location>
</feature>
<organism evidence="5 6">
    <name type="scientific">Ancylobacter oerskovii</name>
    <dbReference type="NCBI Taxonomy" id="459519"/>
    <lineage>
        <taxon>Bacteria</taxon>
        <taxon>Pseudomonadati</taxon>
        <taxon>Pseudomonadota</taxon>
        <taxon>Alphaproteobacteria</taxon>
        <taxon>Hyphomicrobiales</taxon>
        <taxon>Xanthobacteraceae</taxon>
        <taxon>Ancylobacter</taxon>
    </lineage>
</organism>
<accession>A0ABW4YR17</accession>
<dbReference type="InterPro" id="IPR010090">
    <property type="entry name" value="Phage_tape_meas"/>
</dbReference>
<feature type="compositionally biased region" description="Basic and acidic residues" evidence="2">
    <location>
        <begin position="696"/>
        <end position="708"/>
    </location>
</feature>
<sequence>MAGTKEAALRLQLIDGVSAPAKAVSGVLGRLDKTLKGFAARRDAVNQRVDQMRGRMIDATASAWALQRALSAPIQSAMAFESAMADVTKVVDFGGNAGIAAFKKDLLDLSARLPVAVTGLAQIAAAAGQAGIAGEELAKFTEGAAKIGVAFDISAGAAGDAMAKLRTGLGYSTDQVFRLADAMNELSNRQASSASDILDFETRVGAQAKMFGFAAEQAAAFGSAMISAGAAPEVAATSFNNMGRALTKGAAATKSQREAYKALGLEAKAVAKAMQKDAVGTTLNVMERIAKLPAERRASLVSQLFGDEARALGPLLTNLNLIRESLGIVGDEATYAGSATREYENRSKTTANAVQLFQNRVERLSISLGNALLPAMTSIMDTLAPMLDRLTELTSQYPKVTTAIVATTAGLVAFRRRIAAIGAAFATGMLRAGALTAAIVGMRGLSAAAAVTVAALAPFRAALMATSRAWAAFSIAARIGGIGTALAAVGTSALALLNPLKLAAGAVRVLGTALRVAFIGSGVGAIIAGIGAAGVLIHQNWAGISEMFSSFGKSFMAALGPAKPIVEGFATAVATIWEKITGILGPIDESGAKWRSWGETLGALAGGGVASLIAGLEKVAGWLRSLMELAGTAAKAISNVFSSGGSPNSGFSPPAGGYKPDPGWNGQPGLGAAPKVDGTRADGGPVEAGKSYLVGERGREIFRPRTDGDIIPNHRLSGNAGSPGRPGADGRDGAPGRDGQDRRGHGGGPMINMPVTINLKGGATNSDAQMLADALERRLNRAVQIAFGGANYGDK</sequence>
<evidence type="ECO:0000256" key="1">
    <source>
        <dbReference type="ARBA" id="ARBA00022612"/>
    </source>
</evidence>
<dbReference type="PANTHER" id="PTHR37813:SF1">
    <property type="entry name" value="FELS-2 PROPHAGE PROTEIN"/>
    <property type="match status" value="1"/>
</dbReference>